<gene>
    <name evidence="2" type="ORF">JCM21531_997</name>
</gene>
<evidence type="ECO:0000313" key="3">
    <source>
        <dbReference type="Proteomes" id="UP000019109"/>
    </source>
</evidence>
<accession>W4V3A3</accession>
<dbReference type="AlphaFoldDB" id="W4V3A3"/>
<feature type="transmembrane region" description="Helical" evidence="1">
    <location>
        <begin position="119"/>
        <end position="137"/>
    </location>
</feature>
<name>W4V3A3_9FIRM</name>
<dbReference type="EMBL" id="BAVR01000008">
    <property type="protein sequence ID" value="GAE87612.1"/>
    <property type="molecule type" value="Genomic_DNA"/>
</dbReference>
<feature type="transmembrane region" description="Helical" evidence="1">
    <location>
        <begin position="144"/>
        <end position="163"/>
    </location>
</feature>
<evidence type="ECO:0000313" key="2">
    <source>
        <dbReference type="EMBL" id="GAE87612.1"/>
    </source>
</evidence>
<keyword evidence="1" id="KW-0812">Transmembrane</keyword>
<keyword evidence="1" id="KW-1133">Transmembrane helix</keyword>
<evidence type="ECO:0000256" key="1">
    <source>
        <dbReference type="SAM" id="Phobius"/>
    </source>
</evidence>
<dbReference type="RefSeq" id="WP_131464365.1">
    <property type="nucleotide sequence ID" value="NZ_BAVR01000008.1"/>
</dbReference>
<dbReference type="Proteomes" id="UP000019109">
    <property type="component" value="Unassembled WGS sequence"/>
</dbReference>
<protein>
    <submittedName>
        <fullName evidence="2">Uncharacterized protein</fullName>
    </submittedName>
</protein>
<feature type="transmembrane region" description="Helical" evidence="1">
    <location>
        <begin position="94"/>
        <end position="113"/>
    </location>
</feature>
<feature type="transmembrane region" description="Helical" evidence="1">
    <location>
        <begin position="66"/>
        <end position="87"/>
    </location>
</feature>
<proteinExistence type="predicted"/>
<sequence length="229" mass="25577">MVAGEGLGTFGTFIPRKKDLPWIPIVIGVPALCAVLIRFILVLLNLYVPEITVTPVEMLVMFVKNFWEESGMIGVGIGFYGFVLPYFQRQYKNNIKAGIMTGLLLGILFLPSLSDPLSYLLYVAQHIVFSVCISFILNDTKGNVLFYMLAMWVAGSGGKLGIYEFNISVQILEIILYSILFAILYWVFKSKNSGKSKEEVLQIFPDFIEGDSLKESRKNNLGSGAVSYE</sequence>
<reference evidence="2" key="1">
    <citation type="journal article" date="2014" name="Genome Announc.">
        <title>Draft Genome Sequence of Clostridium straminisolvens Strain JCM 21531T, Isolated from a Cellulose-Degrading Bacterial Community.</title>
        <authorList>
            <person name="Yuki M."/>
            <person name="Oshima K."/>
            <person name="Suda W."/>
            <person name="Sakamoto M."/>
            <person name="Kitamura K."/>
            <person name="Iida T."/>
            <person name="Hattori M."/>
            <person name="Ohkuma M."/>
        </authorList>
    </citation>
    <scope>NUCLEOTIDE SEQUENCE [LARGE SCALE GENOMIC DNA]</scope>
    <source>
        <strain evidence="2">JCM 21531</strain>
    </source>
</reference>
<keyword evidence="1" id="KW-0472">Membrane</keyword>
<organism evidence="2 3">
    <name type="scientific">Acetivibrio straminisolvens JCM 21531</name>
    <dbReference type="NCBI Taxonomy" id="1294263"/>
    <lineage>
        <taxon>Bacteria</taxon>
        <taxon>Bacillati</taxon>
        <taxon>Bacillota</taxon>
        <taxon>Clostridia</taxon>
        <taxon>Eubacteriales</taxon>
        <taxon>Oscillospiraceae</taxon>
        <taxon>Acetivibrio</taxon>
    </lineage>
</organism>
<feature type="transmembrane region" description="Helical" evidence="1">
    <location>
        <begin position="22"/>
        <end position="46"/>
    </location>
</feature>
<dbReference type="OrthoDB" id="3010382at2"/>
<comment type="caution">
    <text evidence="2">The sequence shown here is derived from an EMBL/GenBank/DDBJ whole genome shotgun (WGS) entry which is preliminary data.</text>
</comment>
<feature type="transmembrane region" description="Helical" evidence="1">
    <location>
        <begin position="169"/>
        <end position="188"/>
    </location>
</feature>
<dbReference type="STRING" id="1294263.JCM21531_997"/>
<keyword evidence="3" id="KW-1185">Reference proteome</keyword>